<evidence type="ECO:0000313" key="1">
    <source>
        <dbReference type="EMBL" id="CAD5114210.1"/>
    </source>
</evidence>
<dbReference type="PANTHER" id="PTHR13223">
    <property type="entry name" value="ACIDIC FIBROBLAST GROWTH FACTOR INTRACELLULAR BINDING PROTEIN"/>
    <property type="match status" value="1"/>
</dbReference>
<evidence type="ECO:0000313" key="2">
    <source>
        <dbReference type="Proteomes" id="UP000549394"/>
    </source>
</evidence>
<sequence length="362" mass="42656">MTDIDVCVGNNTIVDAEVYQLWLKGLTVNEACTVQQKKGVVQKFDATSEMLRAEIHNHYRTFNMLERYLKSPQKLPEQLVFQLDSETQKLLVERYYALDSIVIREFLGKKLSSKNRNQLDDVSEKTRIALKSCRRQFDNLKRVFKTVEELMGSLVENIKTHFLISNSLARQYAAIVFITNNRFETGKKRLLHITFDDFAFCANEMMTNWSYSSEDCKNHEDMDVDLDQEFLHELREIKGMMNSLDEHKSIVCKEVKDKITPDAYSELDCNFKSISKACIHIGYNLNHSKELKDFFNDVIEKIVDQFRGFRWSIADTNTFFWAYKETSSRLEFFKHNPQLIRIWERYMHTLHKCVLRLIQASS</sequence>
<dbReference type="AlphaFoldDB" id="A0A7I8VE26"/>
<dbReference type="OrthoDB" id="16955at2759"/>
<organism evidence="1 2">
    <name type="scientific">Dimorphilus gyrociliatus</name>
    <dbReference type="NCBI Taxonomy" id="2664684"/>
    <lineage>
        <taxon>Eukaryota</taxon>
        <taxon>Metazoa</taxon>
        <taxon>Spiralia</taxon>
        <taxon>Lophotrochozoa</taxon>
        <taxon>Annelida</taxon>
        <taxon>Polychaeta</taxon>
        <taxon>Polychaeta incertae sedis</taxon>
        <taxon>Dinophilidae</taxon>
        <taxon>Dimorphilus</taxon>
    </lineage>
</organism>
<dbReference type="Pfam" id="PF05427">
    <property type="entry name" value="FIBP"/>
    <property type="match status" value="1"/>
</dbReference>
<keyword evidence="2" id="KW-1185">Reference proteome</keyword>
<dbReference type="Proteomes" id="UP000549394">
    <property type="component" value="Unassembled WGS sequence"/>
</dbReference>
<dbReference type="EMBL" id="CAJFCJ010000005">
    <property type="protein sequence ID" value="CAD5114210.1"/>
    <property type="molecule type" value="Genomic_DNA"/>
</dbReference>
<gene>
    <name evidence="1" type="ORF">DGYR_LOCUS3079</name>
</gene>
<accession>A0A7I8VE26</accession>
<proteinExistence type="predicted"/>
<dbReference type="GO" id="GO:0005634">
    <property type="term" value="C:nucleus"/>
    <property type="evidence" value="ECO:0007669"/>
    <property type="project" value="TreeGrafter"/>
</dbReference>
<protein>
    <submittedName>
        <fullName evidence="1">DgyrCDS3355</fullName>
    </submittedName>
</protein>
<name>A0A7I8VE26_9ANNE</name>
<comment type="caution">
    <text evidence="1">The sequence shown here is derived from an EMBL/GenBank/DDBJ whole genome shotgun (WGS) entry which is preliminary data.</text>
</comment>
<dbReference type="InterPro" id="IPR008614">
    <property type="entry name" value="FIBP"/>
</dbReference>
<dbReference type="PANTHER" id="PTHR13223:SF2">
    <property type="entry name" value="ACIDIC FIBROBLAST GROWTH FACTOR INTRACELLULAR-BINDING PROTEIN"/>
    <property type="match status" value="1"/>
</dbReference>
<reference evidence="1 2" key="1">
    <citation type="submission" date="2020-08" db="EMBL/GenBank/DDBJ databases">
        <authorList>
            <person name="Hejnol A."/>
        </authorList>
    </citation>
    <scope>NUCLEOTIDE SEQUENCE [LARGE SCALE GENOMIC DNA]</scope>
</reference>